<reference evidence="13" key="3">
    <citation type="submission" date="2016-06" db="UniProtKB">
        <authorList>
            <consortium name="WormBaseParasite"/>
        </authorList>
    </citation>
    <scope>IDENTIFICATION</scope>
</reference>
<name>A0A183C6Q6_GLOPA</name>
<feature type="compositionally biased region" description="Low complexity" evidence="10">
    <location>
        <begin position="394"/>
        <end position="406"/>
    </location>
</feature>
<evidence type="ECO:0000256" key="4">
    <source>
        <dbReference type="ARBA" id="ARBA00022833"/>
    </source>
</evidence>
<feature type="region of interest" description="Disordered" evidence="10">
    <location>
        <begin position="309"/>
        <end position="335"/>
    </location>
</feature>
<feature type="compositionally biased region" description="Polar residues" evidence="10">
    <location>
        <begin position="357"/>
        <end position="371"/>
    </location>
</feature>
<dbReference type="GO" id="GO:0000122">
    <property type="term" value="P:negative regulation of transcription by RNA polymerase II"/>
    <property type="evidence" value="ECO:0007669"/>
    <property type="project" value="TreeGrafter"/>
</dbReference>
<dbReference type="GO" id="GO:0005634">
    <property type="term" value="C:nucleus"/>
    <property type="evidence" value="ECO:0007669"/>
    <property type="project" value="UniProtKB-SubCell"/>
</dbReference>
<dbReference type="Pfam" id="PF00320">
    <property type="entry name" value="GATA"/>
    <property type="match status" value="1"/>
</dbReference>
<sequence length="786" mass="84484">MHHPEASPTPSSSSESNQQQTITTNDGTPPGSGGGGGCAQCCQLHEEYTDMRHAVAQLNGKLDRLAEQMARVESAMACQRSAAAHEGDKTKVAAAATELGDEEEEQLQHMTTTDGRQRNNNNKKLGMKQQSMPERTSFPAWNGTASNGCGNGRRTSPLSAVTPSPQGVVVKEEIIVSSGVEQYQQHNMDSSGGIGAGTSMPSVTASSVATAVGSRKRKPTRFTTSNSNNNIQSAQQQQQKHRHVAHAQQVEPLPTTSDELLLANLFGIVPSEEEEQQQQHMTTTDGRQCNNNNKKLGMKQQSMSERTSLPAWNGTASNGCGNGRRTSPLSAVTPSPQGVVVKEEIIVGGVEQYQQHNMDSSGGISAGTSMPSVTASSAATAVGSRKRKPTRFTSNSNNVQSAQQQQQKHRHVAHAQQVEPLPTTSDELLLANLFGIVPSVSLATSVPACVTSASSASSSVSSSSASNSAAALYSMLMQHQLGSNDIGTTGAELNGNSNTTNTPNLSTSPNLSSMAQPMLLNSNNSNNNDGTNASPPSMFFGEDFQLLKQHNNNNSIKLDSDQQQHAMETSPPCSRENQQDYDSEGGCLSPSVSRCNNCSTTKTTAWRRDATGKLVCNACGLYYRLHRTNRPVHMRKDFIQQRFRRKQHQQEKEQQQQHRLLMMGLDLKEETEQDPHELKYNNNNNHHQLLHHQDQQQLQMLVNAAAANSSPATAALVLAALEQQQQQLAGGGGGSELNTPSGGGGSRPEPSLHRQQISKSLVPTTTMADVLAQSQLLNGLLEQHSQ</sequence>
<dbReference type="GO" id="GO:0000978">
    <property type="term" value="F:RNA polymerase II cis-regulatory region sequence-specific DNA binding"/>
    <property type="evidence" value="ECO:0007669"/>
    <property type="project" value="TreeGrafter"/>
</dbReference>
<evidence type="ECO:0000256" key="3">
    <source>
        <dbReference type="ARBA" id="ARBA00022771"/>
    </source>
</evidence>
<dbReference type="GO" id="GO:0045165">
    <property type="term" value="P:cell fate commitment"/>
    <property type="evidence" value="ECO:0007669"/>
    <property type="project" value="TreeGrafter"/>
</dbReference>
<reference evidence="12" key="1">
    <citation type="submission" date="2013-12" db="EMBL/GenBank/DDBJ databases">
        <authorList>
            <person name="Aslett M."/>
        </authorList>
    </citation>
    <scope>NUCLEOTIDE SEQUENCE [LARGE SCALE GENOMIC DNA]</scope>
    <source>
        <strain evidence="12">Lindley</strain>
    </source>
</reference>
<evidence type="ECO:0000256" key="1">
    <source>
        <dbReference type="ARBA" id="ARBA00004123"/>
    </source>
</evidence>
<keyword evidence="9" id="KW-0175">Coiled coil</keyword>
<evidence type="ECO:0000259" key="11">
    <source>
        <dbReference type="PROSITE" id="PS50114"/>
    </source>
</evidence>
<feature type="region of interest" description="Disordered" evidence="10">
    <location>
        <begin position="194"/>
        <end position="248"/>
    </location>
</feature>
<feature type="compositionally biased region" description="Low complexity" evidence="10">
    <location>
        <begin position="8"/>
        <end position="29"/>
    </location>
</feature>
<feature type="region of interest" description="Disordered" evidence="10">
    <location>
        <begin position="357"/>
        <end position="416"/>
    </location>
</feature>
<feature type="compositionally biased region" description="Gly residues" evidence="10">
    <location>
        <begin position="729"/>
        <end position="746"/>
    </location>
</feature>
<feature type="region of interest" description="Disordered" evidence="10">
    <location>
        <begin position="485"/>
        <end position="539"/>
    </location>
</feature>
<reference evidence="12" key="2">
    <citation type="submission" date="2014-05" db="EMBL/GenBank/DDBJ databases">
        <title>The genome and life-stage specific transcriptomes of Globodera pallida elucidate key aspects of plant parasitism by a cyst nematode.</title>
        <authorList>
            <person name="Cotton J.A."/>
            <person name="Lilley C.J."/>
            <person name="Jones L.M."/>
            <person name="Kikuchi T."/>
            <person name="Reid A.J."/>
            <person name="Thorpe P."/>
            <person name="Tsai I.J."/>
            <person name="Beasley H."/>
            <person name="Blok V."/>
            <person name="Cock P.J.A."/>
            <person name="Van den Akker S.E."/>
            <person name="Holroyd N."/>
            <person name="Hunt M."/>
            <person name="Mantelin S."/>
            <person name="Naghra H."/>
            <person name="Pain A."/>
            <person name="Palomares-Rius J.E."/>
            <person name="Zarowiecki M."/>
            <person name="Berriman M."/>
            <person name="Jones J.T."/>
            <person name="Urwin P.E."/>
        </authorList>
    </citation>
    <scope>NUCLEOTIDE SEQUENCE [LARGE SCALE GENOMIC DNA]</scope>
    <source>
        <strain evidence="12">Lindley</strain>
    </source>
</reference>
<evidence type="ECO:0000256" key="5">
    <source>
        <dbReference type="ARBA" id="ARBA00023015"/>
    </source>
</evidence>
<dbReference type="GO" id="GO:0008270">
    <property type="term" value="F:zinc ion binding"/>
    <property type="evidence" value="ECO:0007669"/>
    <property type="project" value="UniProtKB-KW"/>
</dbReference>
<dbReference type="PROSITE" id="PS00344">
    <property type="entry name" value="GATA_ZN_FINGER_1"/>
    <property type="match status" value="1"/>
</dbReference>
<dbReference type="AlphaFoldDB" id="A0A183C6Q6"/>
<accession>A0A183C6Q6</accession>
<evidence type="ECO:0000256" key="8">
    <source>
        <dbReference type="PROSITE-ProRule" id="PRU00094"/>
    </source>
</evidence>
<dbReference type="InterPro" id="IPR013088">
    <property type="entry name" value="Znf_NHR/GATA"/>
</dbReference>
<dbReference type="Proteomes" id="UP000050741">
    <property type="component" value="Unassembled WGS sequence"/>
</dbReference>
<dbReference type="PRINTS" id="PR00619">
    <property type="entry name" value="GATAZNFINGER"/>
</dbReference>
<proteinExistence type="predicted"/>
<feature type="region of interest" description="Disordered" evidence="10">
    <location>
        <begin position="1"/>
        <end position="37"/>
    </location>
</feature>
<dbReference type="GO" id="GO:0045944">
    <property type="term" value="P:positive regulation of transcription by RNA polymerase II"/>
    <property type="evidence" value="ECO:0007669"/>
    <property type="project" value="TreeGrafter"/>
</dbReference>
<keyword evidence="3 8" id="KW-0863">Zinc-finger</keyword>
<evidence type="ECO:0000256" key="7">
    <source>
        <dbReference type="ARBA" id="ARBA00023242"/>
    </source>
</evidence>
<dbReference type="PANTHER" id="PTHR10071:SF233">
    <property type="entry name" value="TRANSCRIPTION FACTOR ELT-6"/>
    <property type="match status" value="1"/>
</dbReference>
<dbReference type="PANTHER" id="PTHR10071">
    <property type="entry name" value="TRANSCRIPTION FACTOR GATA FAMILY MEMBER"/>
    <property type="match status" value="1"/>
</dbReference>
<keyword evidence="7" id="KW-0539">Nucleus</keyword>
<dbReference type="Gene3D" id="3.30.50.10">
    <property type="entry name" value="Erythroid Transcription Factor GATA-1, subunit A"/>
    <property type="match status" value="1"/>
</dbReference>
<keyword evidence="5" id="KW-0805">Transcription regulation</keyword>
<feature type="domain" description="GATA-type" evidence="11">
    <location>
        <begin position="594"/>
        <end position="642"/>
    </location>
</feature>
<feature type="coiled-coil region" evidence="9">
    <location>
        <begin position="48"/>
        <end position="75"/>
    </location>
</feature>
<dbReference type="InterPro" id="IPR000679">
    <property type="entry name" value="Znf_GATA"/>
</dbReference>
<feature type="compositionally biased region" description="Low complexity" evidence="10">
    <location>
        <begin position="372"/>
        <end position="383"/>
    </location>
</feature>
<feature type="compositionally biased region" description="Polar residues" evidence="10">
    <location>
        <begin position="314"/>
        <end position="335"/>
    </location>
</feature>
<dbReference type="GO" id="GO:0000981">
    <property type="term" value="F:DNA-binding transcription factor activity, RNA polymerase II-specific"/>
    <property type="evidence" value="ECO:0007669"/>
    <property type="project" value="TreeGrafter"/>
</dbReference>
<dbReference type="PROSITE" id="PS50114">
    <property type="entry name" value="GATA_ZN_FINGER_2"/>
    <property type="match status" value="1"/>
</dbReference>
<evidence type="ECO:0000256" key="6">
    <source>
        <dbReference type="ARBA" id="ARBA00023163"/>
    </source>
</evidence>
<feature type="region of interest" description="Disordered" evidence="10">
    <location>
        <begin position="99"/>
        <end position="142"/>
    </location>
</feature>
<feature type="compositionally biased region" description="Low complexity" evidence="10">
    <location>
        <begin position="225"/>
        <end position="238"/>
    </location>
</feature>
<protein>
    <submittedName>
        <fullName evidence="13">GATA-type domain-containing protein</fullName>
    </submittedName>
</protein>
<evidence type="ECO:0000256" key="10">
    <source>
        <dbReference type="SAM" id="MobiDB-lite"/>
    </source>
</evidence>
<dbReference type="WBParaSite" id="GPLIN_000855200">
    <property type="protein sequence ID" value="GPLIN_000855200"/>
    <property type="gene ID" value="GPLIN_000855200"/>
</dbReference>
<keyword evidence="4" id="KW-0862">Zinc</keyword>
<evidence type="ECO:0000256" key="9">
    <source>
        <dbReference type="SAM" id="Coils"/>
    </source>
</evidence>
<comment type="subcellular location">
    <subcellularLocation>
        <location evidence="1">Nucleus</location>
    </subcellularLocation>
</comment>
<keyword evidence="6" id="KW-0804">Transcription</keyword>
<dbReference type="SUPFAM" id="SSF57716">
    <property type="entry name" value="Glucocorticoid receptor-like (DNA-binding domain)"/>
    <property type="match status" value="1"/>
</dbReference>
<keyword evidence="2" id="KW-0479">Metal-binding</keyword>
<feature type="region of interest" description="Disordered" evidence="10">
    <location>
        <begin position="555"/>
        <end position="585"/>
    </location>
</feature>
<feature type="compositionally biased region" description="Polar residues" evidence="10">
    <location>
        <begin position="555"/>
        <end position="576"/>
    </location>
</feature>
<dbReference type="CDD" id="cd00202">
    <property type="entry name" value="ZnF_GATA"/>
    <property type="match status" value="1"/>
</dbReference>
<dbReference type="InterPro" id="IPR039355">
    <property type="entry name" value="Transcription_factor_GATA"/>
</dbReference>
<dbReference type="SMART" id="SM00401">
    <property type="entry name" value="ZnF_GATA"/>
    <property type="match status" value="1"/>
</dbReference>
<evidence type="ECO:0000256" key="2">
    <source>
        <dbReference type="ARBA" id="ARBA00022723"/>
    </source>
</evidence>
<feature type="compositionally biased region" description="Low complexity" evidence="10">
    <location>
        <begin position="496"/>
        <end position="513"/>
    </location>
</feature>
<organism evidence="12 13">
    <name type="scientific">Globodera pallida</name>
    <name type="common">Potato cyst nematode worm</name>
    <name type="synonym">Heterodera pallida</name>
    <dbReference type="NCBI Taxonomy" id="36090"/>
    <lineage>
        <taxon>Eukaryota</taxon>
        <taxon>Metazoa</taxon>
        <taxon>Ecdysozoa</taxon>
        <taxon>Nematoda</taxon>
        <taxon>Chromadorea</taxon>
        <taxon>Rhabditida</taxon>
        <taxon>Tylenchina</taxon>
        <taxon>Tylenchomorpha</taxon>
        <taxon>Tylenchoidea</taxon>
        <taxon>Heteroderidae</taxon>
        <taxon>Heteroderinae</taxon>
        <taxon>Globodera</taxon>
    </lineage>
</organism>
<evidence type="ECO:0000313" key="12">
    <source>
        <dbReference type="Proteomes" id="UP000050741"/>
    </source>
</evidence>
<feature type="region of interest" description="Disordered" evidence="10">
    <location>
        <begin position="727"/>
        <end position="755"/>
    </location>
</feature>
<feature type="compositionally biased region" description="Polar residues" evidence="10">
    <location>
        <begin position="199"/>
        <end position="209"/>
    </location>
</feature>
<feature type="compositionally biased region" description="Polar residues" evidence="10">
    <location>
        <begin position="108"/>
        <end position="134"/>
    </location>
</feature>
<keyword evidence="12" id="KW-1185">Reference proteome</keyword>
<evidence type="ECO:0000313" key="13">
    <source>
        <dbReference type="WBParaSite" id="GPLIN_000855200"/>
    </source>
</evidence>